<dbReference type="AlphaFoldDB" id="A0A0D7AG93"/>
<feature type="region of interest" description="Disordered" evidence="1">
    <location>
        <begin position="131"/>
        <end position="188"/>
    </location>
</feature>
<proteinExistence type="predicted"/>
<sequence>ASRGRARKSSDAVARKVSTSSPNLARKEGKEANAMPPPPQPDGILEPEVDALSTCLKNAAVKTGQIYRFYADAHKLNIQTHAPRPPQSLVASLGREVEKYDQLCDAIETQLLRAIAVLQRDLTREEERIARETAASPAVSPLPARVPLPARSPPTDTSALPNLTTPTASPVVAPLPLKGRRGSTISIS</sequence>
<feature type="region of interest" description="Disordered" evidence="1">
    <location>
        <begin position="1"/>
        <end position="46"/>
    </location>
</feature>
<feature type="non-terminal residue" evidence="2">
    <location>
        <position position="1"/>
    </location>
</feature>
<gene>
    <name evidence="2" type="ORF">FISHEDRAFT_27938</name>
</gene>
<reference evidence="2 3" key="1">
    <citation type="journal article" date="2015" name="Fungal Genet. Biol.">
        <title>Evolution of novel wood decay mechanisms in Agaricales revealed by the genome sequences of Fistulina hepatica and Cylindrobasidium torrendii.</title>
        <authorList>
            <person name="Floudas D."/>
            <person name="Held B.W."/>
            <person name="Riley R."/>
            <person name="Nagy L.G."/>
            <person name="Koehler G."/>
            <person name="Ransdell A.S."/>
            <person name="Younus H."/>
            <person name="Chow J."/>
            <person name="Chiniquy J."/>
            <person name="Lipzen A."/>
            <person name="Tritt A."/>
            <person name="Sun H."/>
            <person name="Haridas S."/>
            <person name="LaButti K."/>
            <person name="Ohm R.A."/>
            <person name="Kues U."/>
            <person name="Blanchette R.A."/>
            <person name="Grigoriev I.V."/>
            <person name="Minto R.E."/>
            <person name="Hibbett D.S."/>
        </authorList>
    </citation>
    <scope>NUCLEOTIDE SEQUENCE [LARGE SCALE GENOMIC DNA]</scope>
    <source>
        <strain evidence="2 3">ATCC 64428</strain>
    </source>
</reference>
<evidence type="ECO:0000313" key="3">
    <source>
        <dbReference type="Proteomes" id="UP000054144"/>
    </source>
</evidence>
<keyword evidence="3" id="KW-1185">Reference proteome</keyword>
<evidence type="ECO:0000256" key="1">
    <source>
        <dbReference type="SAM" id="MobiDB-lite"/>
    </source>
</evidence>
<protein>
    <submittedName>
        <fullName evidence="2">Uncharacterized protein</fullName>
    </submittedName>
</protein>
<dbReference type="EMBL" id="KN881675">
    <property type="protein sequence ID" value="KIY50442.1"/>
    <property type="molecule type" value="Genomic_DNA"/>
</dbReference>
<name>A0A0D7AG93_9AGAR</name>
<organism evidence="2 3">
    <name type="scientific">Fistulina hepatica ATCC 64428</name>
    <dbReference type="NCBI Taxonomy" id="1128425"/>
    <lineage>
        <taxon>Eukaryota</taxon>
        <taxon>Fungi</taxon>
        <taxon>Dikarya</taxon>
        <taxon>Basidiomycota</taxon>
        <taxon>Agaricomycotina</taxon>
        <taxon>Agaricomycetes</taxon>
        <taxon>Agaricomycetidae</taxon>
        <taxon>Agaricales</taxon>
        <taxon>Fistulinaceae</taxon>
        <taxon>Fistulina</taxon>
    </lineage>
</organism>
<evidence type="ECO:0000313" key="2">
    <source>
        <dbReference type="EMBL" id="KIY50442.1"/>
    </source>
</evidence>
<feature type="compositionally biased region" description="Polar residues" evidence="1">
    <location>
        <begin position="154"/>
        <end position="168"/>
    </location>
</feature>
<dbReference type="OrthoDB" id="3365514at2759"/>
<dbReference type="Proteomes" id="UP000054144">
    <property type="component" value="Unassembled WGS sequence"/>
</dbReference>
<accession>A0A0D7AG93</accession>
<feature type="non-terminal residue" evidence="2">
    <location>
        <position position="188"/>
    </location>
</feature>